<evidence type="ECO:0000259" key="8">
    <source>
        <dbReference type="Pfam" id="PF04239"/>
    </source>
</evidence>
<dbReference type="RefSeq" id="WP_386063388.1">
    <property type="nucleotide sequence ID" value="NZ_JBHTKL010000006.1"/>
</dbReference>
<proteinExistence type="inferred from homology"/>
<feature type="domain" description="YetF-like N-terminal transmembrane" evidence="9">
    <location>
        <begin position="5"/>
        <end position="72"/>
    </location>
</feature>
<evidence type="ECO:0000256" key="1">
    <source>
        <dbReference type="ARBA" id="ARBA00004651"/>
    </source>
</evidence>
<comment type="similarity">
    <text evidence="2">Belongs to the UPF0702 family.</text>
</comment>
<sequence length="232" mass="25692">MGVTELLARLALTFIVLLVLTRLMGRKEISQMTFFNFVSAVAIGSLAADSVMSDTVSLRNGMIVLLAWAVFTLGAGWFEMKSKTASSWMNGQPIMVVKHGKVMERSLRKTRLTMDELLSLLRKKGAFSVAEVDYAVFETDGQLSLMKKDLHQQVTKKDLSIQISASSPIPIPTTVISDGSLVRKNMKELNLDEEWLLQQLRSAGIAKVADVFYAEVLKDGALHIDRRDEGGK</sequence>
<evidence type="ECO:0000256" key="6">
    <source>
        <dbReference type="ARBA" id="ARBA00023136"/>
    </source>
</evidence>
<comment type="caution">
    <text evidence="10">The sequence shown here is derived from an EMBL/GenBank/DDBJ whole genome shotgun (WGS) entry which is preliminary data.</text>
</comment>
<dbReference type="Pfam" id="PF20730">
    <property type="entry name" value="YetF_N"/>
    <property type="match status" value="1"/>
</dbReference>
<evidence type="ECO:0000313" key="11">
    <source>
        <dbReference type="Proteomes" id="UP001596990"/>
    </source>
</evidence>
<dbReference type="InterPro" id="IPR048454">
    <property type="entry name" value="YetF_N"/>
</dbReference>
<evidence type="ECO:0000256" key="4">
    <source>
        <dbReference type="ARBA" id="ARBA00022692"/>
    </source>
</evidence>
<dbReference type="EMBL" id="JBHTKL010000006">
    <property type="protein sequence ID" value="MFD1020899.1"/>
    <property type="molecule type" value="Genomic_DNA"/>
</dbReference>
<dbReference type="InterPro" id="IPR023090">
    <property type="entry name" value="UPF0702_alpha/beta_dom_sf"/>
</dbReference>
<evidence type="ECO:0000256" key="7">
    <source>
        <dbReference type="SAM" id="Phobius"/>
    </source>
</evidence>
<evidence type="ECO:0000256" key="5">
    <source>
        <dbReference type="ARBA" id="ARBA00022989"/>
    </source>
</evidence>
<dbReference type="Pfam" id="PF04239">
    <property type="entry name" value="DUF421"/>
    <property type="match status" value="1"/>
</dbReference>
<evidence type="ECO:0000256" key="3">
    <source>
        <dbReference type="ARBA" id="ARBA00022475"/>
    </source>
</evidence>
<dbReference type="Gene3D" id="3.30.240.20">
    <property type="entry name" value="bsu07140 like domains"/>
    <property type="match status" value="2"/>
</dbReference>
<reference evidence="11" key="1">
    <citation type="journal article" date="2019" name="Int. J. Syst. Evol. Microbiol.">
        <title>The Global Catalogue of Microorganisms (GCM) 10K type strain sequencing project: providing services to taxonomists for standard genome sequencing and annotation.</title>
        <authorList>
            <consortium name="The Broad Institute Genomics Platform"/>
            <consortium name="The Broad Institute Genome Sequencing Center for Infectious Disease"/>
            <person name="Wu L."/>
            <person name="Ma J."/>
        </authorList>
    </citation>
    <scope>NUCLEOTIDE SEQUENCE [LARGE SCALE GENOMIC DNA]</scope>
    <source>
        <strain evidence="11">CCUG 56607</strain>
    </source>
</reference>
<protein>
    <submittedName>
        <fullName evidence="10">YetF domain-containing protein</fullName>
    </submittedName>
</protein>
<evidence type="ECO:0000256" key="2">
    <source>
        <dbReference type="ARBA" id="ARBA00006448"/>
    </source>
</evidence>
<accession>A0ABW3L5Y3</accession>
<dbReference type="Proteomes" id="UP001596990">
    <property type="component" value="Unassembled WGS sequence"/>
</dbReference>
<evidence type="ECO:0000259" key="9">
    <source>
        <dbReference type="Pfam" id="PF20730"/>
    </source>
</evidence>
<keyword evidence="3" id="KW-1003">Cell membrane</keyword>
<keyword evidence="4 7" id="KW-0812">Transmembrane</keyword>
<feature type="domain" description="YetF C-terminal" evidence="8">
    <location>
        <begin position="81"/>
        <end position="216"/>
    </location>
</feature>
<keyword evidence="6 7" id="KW-0472">Membrane</keyword>
<dbReference type="PANTHER" id="PTHR34582">
    <property type="entry name" value="UPF0702 TRANSMEMBRANE PROTEIN YCAP"/>
    <property type="match status" value="1"/>
</dbReference>
<evidence type="ECO:0000313" key="10">
    <source>
        <dbReference type="EMBL" id="MFD1020899.1"/>
    </source>
</evidence>
<feature type="transmembrane region" description="Helical" evidence="7">
    <location>
        <begin position="32"/>
        <end position="52"/>
    </location>
</feature>
<gene>
    <name evidence="10" type="ORF">ACFQ2J_17050</name>
</gene>
<dbReference type="PANTHER" id="PTHR34582:SF7">
    <property type="entry name" value="UPF0702 TRANSMEMBRANE PROTEIN YDFS"/>
    <property type="match status" value="1"/>
</dbReference>
<feature type="transmembrane region" description="Helical" evidence="7">
    <location>
        <begin position="58"/>
        <end position="78"/>
    </location>
</feature>
<dbReference type="InterPro" id="IPR007353">
    <property type="entry name" value="DUF421"/>
</dbReference>
<feature type="transmembrane region" description="Helical" evidence="7">
    <location>
        <begin position="6"/>
        <end position="25"/>
    </location>
</feature>
<comment type="subcellular location">
    <subcellularLocation>
        <location evidence="1">Cell membrane</location>
        <topology evidence="1">Multi-pass membrane protein</topology>
    </subcellularLocation>
</comment>
<organism evidence="10 11">
    <name type="scientific">Thalassobacillus hwangdonensis</name>
    <dbReference type="NCBI Taxonomy" id="546108"/>
    <lineage>
        <taxon>Bacteria</taxon>
        <taxon>Bacillati</taxon>
        <taxon>Bacillota</taxon>
        <taxon>Bacilli</taxon>
        <taxon>Bacillales</taxon>
        <taxon>Bacillaceae</taxon>
        <taxon>Thalassobacillus</taxon>
    </lineage>
</organism>
<keyword evidence="11" id="KW-1185">Reference proteome</keyword>
<name>A0ABW3L5Y3_9BACI</name>
<keyword evidence="5 7" id="KW-1133">Transmembrane helix</keyword>